<evidence type="ECO:0000256" key="1">
    <source>
        <dbReference type="ARBA" id="ARBA00004479"/>
    </source>
</evidence>
<dbReference type="Gene3D" id="3.80.10.10">
    <property type="entry name" value="Ribonuclease Inhibitor"/>
    <property type="match status" value="3"/>
</dbReference>
<comment type="similarity">
    <text evidence="2">Belongs to the RLP family.</text>
</comment>
<dbReference type="InterPro" id="IPR003591">
    <property type="entry name" value="Leu-rich_rpt_typical-subtyp"/>
</dbReference>
<evidence type="ECO:0000256" key="3">
    <source>
        <dbReference type="ARBA" id="ARBA00022553"/>
    </source>
</evidence>
<dbReference type="OrthoDB" id="4062651at2759"/>
<comment type="caution">
    <text evidence="14">The sequence shown here is derived from an EMBL/GenBank/DDBJ whole genome shotgun (WGS) entry which is preliminary data.</text>
</comment>
<feature type="transmembrane region" description="Helical" evidence="11">
    <location>
        <begin position="312"/>
        <end position="333"/>
    </location>
</feature>
<dbReference type="PROSITE" id="PS50011">
    <property type="entry name" value="PROTEIN_KINASE_DOM"/>
    <property type="match status" value="1"/>
</dbReference>
<organism evidence="14 15">
    <name type="scientific">Parasponia andersonii</name>
    <name type="common">Sponia andersonii</name>
    <dbReference type="NCBI Taxonomy" id="3476"/>
    <lineage>
        <taxon>Eukaryota</taxon>
        <taxon>Viridiplantae</taxon>
        <taxon>Streptophyta</taxon>
        <taxon>Embryophyta</taxon>
        <taxon>Tracheophyta</taxon>
        <taxon>Spermatophyta</taxon>
        <taxon>Magnoliopsida</taxon>
        <taxon>eudicotyledons</taxon>
        <taxon>Gunneridae</taxon>
        <taxon>Pentapetalae</taxon>
        <taxon>rosids</taxon>
        <taxon>fabids</taxon>
        <taxon>Rosales</taxon>
        <taxon>Cannabaceae</taxon>
        <taxon>Parasponia</taxon>
    </lineage>
</organism>
<keyword evidence="5 11" id="KW-0812">Transmembrane</keyword>
<dbReference type="GO" id="GO:0004672">
    <property type="term" value="F:protein kinase activity"/>
    <property type="evidence" value="ECO:0007669"/>
    <property type="project" value="InterPro"/>
</dbReference>
<keyword evidence="14" id="KW-0418">Kinase</keyword>
<keyword evidence="7" id="KW-0677">Repeat</keyword>
<gene>
    <name evidence="14" type="ORF">PanWU01x14_026650</name>
</gene>
<keyword evidence="10" id="KW-0325">Glycoprotein</keyword>
<dbReference type="FunFam" id="3.80.10.10:FF:000722">
    <property type="entry name" value="Leucine-rich repeat receptor-like protein kinase"/>
    <property type="match status" value="1"/>
</dbReference>
<evidence type="ECO:0000256" key="2">
    <source>
        <dbReference type="ARBA" id="ARBA00009592"/>
    </source>
</evidence>
<evidence type="ECO:0000256" key="11">
    <source>
        <dbReference type="SAM" id="Phobius"/>
    </source>
</evidence>
<dbReference type="Gene3D" id="3.30.200.20">
    <property type="entry name" value="Phosphorylase Kinase, domain 1"/>
    <property type="match status" value="1"/>
</dbReference>
<evidence type="ECO:0000259" key="13">
    <source>
        <dbReference type="PROSITE" id="PS50011"/>
    </source>
</evidence>
<dbReference type="GO" id="GO:0005524">
    <property type="term" value="F:ATP binding"/>
    <property type="evidence" value="ECO:0007669"/>
    <property type="project" value="InterPro"/>
</dbReference>
<dbReference type="CDD" id="cd14066">
    <property type="entry name" value="STKc_IRAK"/>
    <property type="match status" value="1"/>
</dbReference>
<evidence type="ECO:0000256" key="9">
    <source>
        <dbReference type="ARBA" id="ARBA00023136"/>
    </source>
</evidence>
<feature type="signal peptide" evidence="12">
    <location>
        <begin position="1"/>
        <end position="21"/>
    </location>
</feature>
<comment type="subcellular location">
    <subcellularLocation>
        <location evidence="1">Membrane</location>
        <topology evidence="1">Single-pass type I membrane protein</topology>
    </subcellularLocation>
</comment>
<feature type="chain" id="PRO_5015130422" evidence="12">
    <location>
        <begin position="22"/>
        <end position="702"/>
    </location>
</feature>
<evidence type="ECO:0000256" key="8">
    <source>
        <dbReference type="ARBA" id="ARBA00022989"/>
    </source>
</evidence>
<evidence type="ECO:0000313" key="15">
    <source>
        <dbReference type="Proteomes" id="UP000237105"/>
    </source>
</evidence>
<dbReference type="InterPro" id="IPR001611">
    <property type="entry name" value="Leu-rich_rpt"/>
</dbReference>
<dbReference type="EMBL" id="JXTB01000013">
    <property type="protein sequence ID" value="PON77504.1"/>
    <property type="molecule type" value="Genomic_DNA"/>
</dbReference>
<dbReference type="Gene3D" id="1.10.510.10">
    <property type="entry name" value="Transferase(Phosphotransferase) domain 1"/>
    <property type="match status" value="1"/>
</dbReference>
<accession>A0A2P5DW37</accession>
<dbReference type="Pfam" id="PF08263">
    <property type="entry name" value="LRRNT_2"/>
    <property type="match status" value="1"/>
</dbReference>
<dbReference type="SUPFAM" id="SSF56112">
    <property type="entry name" value="Protein kinase-like (PK-like)"/>
    <property type="match status" value="1"/>
</dbReference>
<dbReference type="InterPro" id="IPR046959">
    <property type="entry name" value="PRK1-6/SRF4-like"/>
</dbReference>
<keyword evidence="4" id="KW-0433">Leucine-rich repeat</keyword>
<keyword evidence="6 12" id="KW-0732">Signal</keyword>
<dbReference type="Proteomes" id="UP000237105">
    <property type="component" value="Unassembled WGS sequence"/>
</dbReference>
<keyword evidence="3" id="KW-0597">Phosphoprotein</keyword>
<dbReference type="FunFam" id="3.80.10.10:FF:000275">
    <property type="entry name" value="Leucine-rich repeat receptor-like protein kinase"/>
    <property type="match status" value="1"/>
</dbReference>
<dbReference type="AlphaFoldDB" id="A0A2P5DW37"/>
<dbReference type="InterPro" id="IPR011009">
    <property type="entry name" value="Kinase-like_dom_sf"/>
</dbReference>
<protein>
    <submittedName>
        <fullName evidence="14">Tyrosine-protein kinase</fullName>
    </submittedName>
</protein>
<dbReference type="PANTHER" id="PTHR48007">
    <property type="entry name" value="LEUCINE-RICH REPEAT RECEPTOR-LIKE PROTEIN KINASE PXC1"/>
    <property type="match status" value="1"/>
</dbReference>
<sequence>MAFSVLCFLFLLWNCPAFVVSLNEEGLALLTFKESLKELPEGCLTNWNSSDENPCLWLGVTCKEEKVVSLSLPNRQLFGILPADFGKLSALSHLNLGNNKLFGNLPSDLFDAKELKSLILSGNSLSGPVPQIGKLNHLRTLELSQNSFNGSIPSSIVQCKRLKILLLNKNSFSGPLPDEFGTSLTKLQRLDLSFNRITGSIPGDMGNLLNLKATLDMSHNFFNGPIPASLGKLPQTAYIDLCYNNLSGPIPQIGTLLNVGPTAFIGNPFLCGPPLKIQCSSGAKDPNAQSLIPKLPVNSEENSTMNAKHRHLGVVITIVAGIMVGICFIGLLFSYSYKKVYACNGSKRIGGCSFEENSLVRRDIFCFAKDVLETLSESMEPYNFVRFDMRSDFNVDQLLTASAFLLGKSGLGIIYKVVLEDGLTLAVRRLGEGGSQRFKEFQTEVEAIGKIKHPNTVTLLAYCWSMEEKLLIYEYVPNGDLGSAIHGKAGMVFFTPLSWPLRLRIMKGIAKGLTHLHEFSPKKYVHGNVKPSNILLGQNMEPQISDLGLCHLANIAGESQTFQLEQIAAETPPQNLPHEMSAMNSPAVTLGSQYRAPEASNGRKPSQKWDVYSFGMIMLEMISGKLPLIQVGSLEMDIVQWFHLSIEERKPFIDVLDPFLAHDLDMQEEIVAALKVALSCVHKSPERRPSMRYVCDSLDKLA</sequence>
<evidence type="ECO:0000256" key="7">
    <source>
        <dbReference type="ARBA" id="ARBA00022737"/>
    </source>
</evidence>
<evidence type="ECO:0000256" key="6">
    <source>
        <dbReference type="ARBA" id="ARBA00022729"/>
    </source>
</evidence>
<keyword evidence="8 11" id="KW-1133">Transmembrane helix</keyword>
<dbReference type="PROSITE" id="PS51450">
    <property type="entry name" value="LRR"/>
    <property type="match status" value="1"/>
</dbReference>
<feature type="domain" description="Protein kinase" evidence="13">
    <location>
        <begin position="400"/>
        <end position="702"/>
    </location>
</feature>
<dbReference type="SUPFAM" id="SSF52058">
    <property type="entry name" value="L domain-like"/>
    <property type="match status" value="1"/>
</dbReference>
<dbReference type="SMART" id="SM00369">
    <property type="entry name" value="LRR_TYP"/>
    <property type="match status" value="3"/>
</dbReference>
<keyword evidence="15" id="KW-1185">Reference proteome</keyword>
<proteinExistence type="inferred from homology"/>
<dbReference type="InterPro" id="IPR000719">
    <property type="entry name" value="Prot_kinase_dom"/>
</dbReference>
<evidence type="ECO:0000256" key="5">
    <source>
        <dbReference type="ARBA" id="ARBA00022692"/>
    </source>
</evidence>
<evidence type="ECO:0000256" key="10">
    <source>
        <dbReference type="ARBA" id="ARBA00023180"/>
    </source>
</evidence>
<dbReference type="Pfam" id="PF00560">
    <property type="entry name" value="LRR_1"/>
    <property type="match status" value="4"/>
</dbReference>
<dbReference type="PANTHER" id="PTHR48007:SF83">
    <property type="entry name" value="PROTEIN KINASE DOMAIN-CONTAINING PROTEIN"/>
    <property type="match status" value="1"/>
</dbReference>
<evidence type="ECO:0000313" key="14">
    <source>
        <dbReference type="EMBL" id="PON77504.1"/>
    </source>
</evidence>
<dbReference type="Pfam" id="PF00069">
    <property type="entry name" value="Pkinase"/>
    <property type="match status" value="1"/>
</dbReference>
<evidence type="ECO:0000256" key="12">
    <source>
        <dbReference type="SAM" id="SignalP"/>
    </source>
</evidence>
<dbReference type="GO" id="GO:0016020">
    <property type="term" value="C:membrane"/>
    <property type="evidence" value="ECO:0007669"/>
    <property type="project" value="UniProtKB-SubCell"/>
</dbReference>
<reference evidence="15" key="1">
    <citation type="submission" date="2016-06" db="EMBL/GenBank/DDBJ databases">
        <title>Parallel loss of symbiosis genes in relatives of nitrogen-fixing non-legume Parasponia.</title>
        <authorList>
            <person name="Van Velzen R."/>
            <person name="Holmer R."/>
            <person name="Bu F."/>
            <person name="Rutten L."/>
            <person name="Van Zeijl A."/>
            <person name="Liu W."/>
            <person name="Santuari L."/>
            <person name="Cao Q."/>
            <person name="Sharma T."/>
            <person name="Shen D."/>
            <person name="Roswanjaya Y."/>
            <person name="Wardhani T."/>
            <person name="Kalhor M.S."/>
            <person name="Jansen J."/>
            <person name="Van den Hoogen J."/>
            <person name="Gungor B."/>
            <person name="Hartog M."/>
            <person name="Hontelez J."/>
            <person name="Verver J."/>
            <person name="Yang W.-C."/>
            <person name="Schijlen E."/>
            <person name="Repin R."/>
            <person name="Schilthuizen M."/>
            <person name="Schranz E."/>
            <person name="Heidstra R."/>
            <person name="Miyata K."/>
            <person name="Fedorova E."/>
            <person name="Kohlen W."/>
            <person name="Bisseling T."/>
            <person name="Smit S."/>
            <person name="Geurts R."/>
        </authorList>
    </citation>
    <scope>NUCLEOTIDE SEQUENCE [LARGE SCALE GENOMIC DNA]</scope>
    <source>
        <strain evidence="15">cv. WU1-14</strain>
    </source>
</reference>
<keyword evidence="14" id="KW-0808">Transferase</keyword>
<dbReference type="InterPro" id="IPR013210">
    <property type="entry name" value="LRR_N_plant-typ"/>
</dbReference>
<dbReference type="InterPro" id="IPR032675">
    <property type="entry name" value="LRR_dom_sf"/>
</dbReference>
<keyword evidence="9 11" id="KW-0472">Membrane</keyword>
<evidence type="ECO:0000256" key="4">
    <source>
        <dbReference type="ARBA" id="ARBA00022614"/>
    </source>
</evidence>
<name>A0A2P5DW37_PARAD</name>